<accession>A0A5E4QCW7</accession>
<evidence type="ECO:0000313" key="7">
    <source>
        <dbReference type="Proteomes" id="UP000324832"/>
    </source>
</evidence>
<feature type="transmembrane region" description="Helical" evidence="5">
    <location>
        <begin position="295"/>
        <end position="317"/>
    </location>
</feature>
<evidence type="ECO:0000256" key="4">
    <source>
        <dbReference type="ARBA" id="ARBA00023136"/>
    </source>
</evidence>
<organism evidence="6 7">
    <name type="scientific">Leptidea sinapis</name>
    <dbReference type="NCBI Taxonomy" id="189913"/>
    <lineage>
        <taxon>Eukaryota</taxon>
        <taxon>Metazoa</taxon>
        <taxon>Ecdysozoa</taxon>
        <taxon>Arthropoda</taxon>
        <taxon>Hexapoda</taxon>
        <taxon>Insecta</taxon>
        <taxon>Pterygota</taxon>
        <taxon>Neoptera</taxon>
        <taxon>Endopterygota</taxon>
        <taxon>Lepidoptera</taxon>
        <taxon>Glossata</taxon>
        <taxon>Ditrysia</taxon>
        <taxon>Papilionoidea</taxon>
        <taxon>Pieridae</taxon>
        <taxon>Dismorphiinae</taxon>
        <taxon>Leptidea</taxon>
    </lineage>
</organism>
<keyword evidence="4 5" id="KW-0472">Membrane</keyword>
<dbReference type="EMBL" id="FZQP02002293">
    <property type="protein sequence ID" value="VVC95392.1"/>
    <property type="molecule type" value="Genomic_DNA"/>
</dbReference>
<proteinExistence type="predicted"/>
<dbReference type="InterPro" id="IPR005178">
    <property type="entry name" value="Ostalpha/TMEM184C"/>
</dbReference>
<evidence type="ECO:0000256" key="1">
    <source>
        <dbReference type="ARBA" id="ARBA00004141"/>
    </source>
</evidence>
<evidence type="ECO:0008006" key="8">
    <source>
        <dbReference type="Google" id="ProtNLM"/>
    </source>
</evidence>
<name>A0A5E4QCW7_9NEOP</name>
<dbReference type="Pfam" id="PF03619">
    <property type="entry name" value="Solute_trans_a"/>
    <property type="match status" value="1"/>
</dbReference>
<evidence type="ECO:0000256" key="3">
    <source>
        <dbReference type="ARBA" id="ARBA00022989"/>
    </source>
</evidence>
<feature type="transmembrane region" description="Helical" evidence="5">
    <location>
        <begin position="257"/>
        <end position="275"/>
    </location>
</feature>
<gene>
    <name evidence="6" type="ORF">LSINAPIS_LOCUS7113</name>
</gene>
<evidence type="ECO:0000256" key="2">
    <source>
        <dbReference type="ARBA" id="ARBA00022692"/>
    </source>
</evidence>
<keyword evidence="3 5" id="KW-1133">Transmembrane helix</keyword>
<comment type="subcellular location">
    <subcellularLocation>
        <location evidence="1">Membrane</location>
        <topology evidence="1">Multi-pass membrane protein</topology>
    </subcellularLocation>
</comment>
<keyword evidence="2 5" id="KW-0812">Transmembrane</keyword>
<keyword evidence="7" id="KW-1185">Reference proteome</keyword>
<protein>
    <recommendedName>
        <fullName evidence="8">Organic solute transporter alpha-like protein</fullName>
    </recommendedName>
</protein>
<dbReference type="Proteomes" id="UP000324832">
    <property type="component" value="Unassembled WGS sequence"/>
</dbReference>
<dbReference type="GO" id="GO:0016020">
    <property type="term" value="C:membrane"/>
    <property type="evidence" value="ECO:0007669"/>
    <property type="project" value="UniProtKB-SubCell"/>
</dbReference>
<reference evidence="6 7" key="1">
    <citation type="submission" date="2017-07" db="EMBL/GenBank/DDBJ databases">
        <authorList>
            <person name="Talla V."/>
            <person name="Backstrom N."/>
        </authorList>
    </citation>
    <scope>NUCLEOTIDE SEQUENCE [LARGE SCALE GENOMIC DNA]</scope>
</reference>
<dbReference type="PANTHER" id="PTHR23423">
    <property type="entry name" value="ORGANIC SOLUTE TRANSPORTER-RELATED"/>
    <property type="match status" value="1"/>
</dbReference>
<feature type="transmembrane region" description="Helical" evidence="5">
    <location>
        <begin position="95"/>
        <end position="117"/>
    </location>
</feature>
<dbReference type="SMART" id="SM01417">
    <property type="entry name" value="Solute_trans_a"/>
    <property type="match status" value="1"/>
</dbReference>
<feature type="transmembrane region" description="Helical" evidence="5">
    <location>
        <begin position="225"/>
        <end position="245"/>
    </location>
</feature>
<evidence type="ECO:0000313" key="6">
    <source>
        <dbReference type="EMBL" id="VVC95392.1"/>
    </source>
</evidence>
<feature type="transmembrane region" description="Helical" evidence="5">
    <location>
        <begin position="60"/>
        <end position="83"/>
    </location>
</feature>
<feature type="transmembrane region" description="Helical" evidence="5">
    <location>
        <begin position="192"/>
        <end position="213"/>
    </location>
</feature>
<sequence>MDLLASESSSSSRILTARHVSAEIRHPEVNNAVNTTSALLCHSYSVLPDFGSYYTALNTYALVTWICGFFVLAALCILYGVTLRSALKHWPKTKVNLAVVLAVYPIVAAAGLLTLIVPRARILSEAIAQETVMVAMYHLYFMIIAECGGPDQLISRSSGSLMETRVLPCCCWPCCLLPRPQVQKKCLTRLRYLILQMPIVQALIYIIVLVLWAEDVELYRNNFILIQPFIAVSILSGIWGMMICIRAAEAIGTRPRARFLALQLVLLIVKLQYGIAKALPELFQFSCIVALNPSVFVHMIQNMIMMAEMLLLSLWAWRLYSVQPEKSTEKVPQVVIAVLEDSLHSIDLKKDIEKSYKNERI</sequence>
<feature type="transmembrane region" description="Helical" evidence="5">
    <location>
        <begin position="137"/>
        <end position="155"/>
    </location>
</feature>
<dbReference type="AlphaFoldDB" id="A0A5E4QCW7"/>
<evidence type="ECO:0000256" key="5">
    <source>
        <dbReference type="SAM" id="Phobius"/>
    </source>
</evidence>